<dbReference type="EMBL" id="CP011807">
    <property type="protein sequence ID" value="AKM29550.1"/>
    <property type="molecule type" value="Genomic_DNA"/>
</dbReference>
<keyword evidence="2" id="KW-1185">Reference proteome</keyword>
<dbReference type="AlphaFoldDB" id="A0A0H3WPR8"/>
<sequence>MSVASATSSIGLIGHVSRSLSADTVEACTKQGIQYQLNTLWERIKDWILGTNKVAATSAIHTMATTASAGKQVDAFLELTQYVKPEHRHQLKWCTGEGAAPYFMIGDAVIQAAPDWAGRTPLNLNTVEMARMLISTHHNETPLLLKFLQIEAASAHEARPPMVSEDEDGTIYVDMESHSAFLRESASLVDALEFIGMHRNDNDFERSHALGLQVEAEWWAMGRQPVALATGGVTQDAETVGGMAQNVMIVTTDLFYERMDLTRRTMAGSVGGF</sequence>
<dbReference type="KEGG" id="pfg:AB870_04465"/>
<protein>
    <submittedName>
        <fullName evidence="1">Uncharacterized protein</fullName>
    </submittedName>
</protein>
<proteinExistence type="predicted"/>
<accession>A0A0H3WPR8</accession>
<name>A0A0H3WPR8_9BURK</name>
<reference evidence="1" key="1">
    <citation type="submission" date="2016-06" db="EMBL/GenBank/DDBJ databases">
        <title>Complete Genome Sequence of Pandoraea faecigallinarum DSM-23572.</title>
        <authorList>
            <person name="Yong D."/>
            <person name="Ee R."/>
            <person name="Lim Y.-L."/>
            <person name="Yin W.-F."/>
            <person name="Chan K.-G."/>
        </authorList>
    </citation>
    <scope>NUCLEOTIDE SEQUENCE</scope>
    <source>
        <strain evidence="1">DSM 23572</strain>
    </source>
</reference>
<dbReference type="RefSeq" id="WP_047905482.1">
    <property type="nucleotide sequence ID" value="NZ_CP011807.3"/>
</dbReference>
<evidence type="ECO:0000313" key="1">
    <source>
        <dbReference type="EMBL" id="AKM29550.1"/>
    </source>
</evidence>
<dbReference type="STRING" id="656179.AB870_04465"/>
<dbReference type="Proteomes" id="UP000035651">
    <property type="component" value="Chromosome"/>
</dbReference>
<dbReference type="PATRIC" id="fig|656179.3.peg.981"/>
<gene>
    <name evidence="1" type="ORF">AB870_04465</name>
</gene>
<dbReference type="OrthoDB" id="8938174at2"/>
<evidence type="ECO:0000313" key="2">
    <source>
        <dbReference type="Proteomes" id="UP000035651"/>
    </source>
</evidence>
<dbReference type="Gene3D" id="3.30.2440.10">
    <property type="entry name" value="Secreted effector protein SifA"/>
    <property type="match status" value="1"/>
</dbReference>
<organism evidence="1 2">
    <name type="scientific">Pandoraea faecigallinarum</name>
    <dbReference type="NCBI Taxonomy" id="656179"/>
    <lineage>
        <taxon>Bacteria</taxon>
        <taxon>Pseudomonadati</taxon>
        <taxon>Pseudomonadota</taxon>
        <taxon>Betaproteobacteria</taxon>
        <taxon>Burkholderiales</taxon>
        <taxon>Burkholderiaceae</taxon>
        <taxon>Pandoraea</taxon>
    </lineage>
</organism>